<organism evidence="1 2">
    <name type="scientific">Blautia parvula</name>
    <dbReference type="NCBI Taxonomy" id="2877527"/>
    <lineage>
        <taxon>Bacteria</taxon>
        <taxon>Bacillati</taxon>
        <taxon>Bacillota</taxon>
        <taxon>Clostridia</taxon>
        <taxon>Lachnospirales</taxon>
        <taxon>Lachnospiraceae</taxon>
        <taxon>Blautia</taxon>
    </lineage>
</organism>
<dbReference type="EMBL" id="BAABZQ010000001">
    <property type="protein sequence ID" value="GAA6500608.1"/>
    <property type="molecule type" value="Genomic_DNA"/>
</dbReference>
<sequence length="56" mass="6769">MSENMEKDYKQIERQTAADYEYSTLMQLLEVSVSKHLLDEHFTLIWANDFYYQMIG</sequence>
<proteinExistence type="predicted"/>
<keyword evidence="2" id="KW-1185">Reference proteome</keyword>
<evidence type="ECO:0000313" key="1">
    <source>
        <dbReference type="EMBL" id="GAA6500608.1"/>
    </source>
</evidence>
<gene>
    <name evidence="1" type="ORF">K340107D12_34240</name>
</gene>
<name>A0ABQ0BVP2_9FIRM</name>
<accession>A0ABQ0BVP2</accession>
<dbReference type="Proteomes" id="UP001600941">
    <property type="component" value="Unassembled WGS sequence"/>
</dbReference>
<protein>
    <submittedName>
        <fullName evidence="1">Uncharacterized protein</fullName>
    </submittedName>
</protein>
<evidence type="ECO:0000313" key="2">
    <source>
        <dbReference type="Proteomes" id="UP001600941"/>
    </source>
</evidence>
<reference evidence="1 2" key="1">
    <citation type="submission" date="2024-04" db="EMBL/GenBank/DDBJ databases">
        <title>Defined microbial consortia suppress multidrug-resistant proinflammatory Enterobacteriaceae via ecological control.</title>
        <authorList>
            <person name="Furuichi M."/>
            <person name="Kawaguchi T."/>
            <person name="Pust M."/>
            <person name="Yasuma K."/>
            <person name="Plichta D."/>
            <person name="Hasegawa N."/>
            <person name="Ohya T."/>
            <person name="Bhattarai S."/>
            <person name="Sasajima S."/>
            <person name="Aoto Y."/>
            <person name="Tuganbaev T."/>
            <person name="Yaginuma M."/>
            <person name="Ueda M."/>
            <person name="Okahashi N."/>
            <person name="Amafuji K."/>
            <person name="Kiridooshi Y."/>
            <person name="Sugita K."/>
            <person name="Strazar M."/>
            <person name="Skelly A."/>
            <person name="Suda W."/>
            <person name="Hattori M."/>
            <person name="Nakamoto N."/>
            <person name="Caballero S."/>
            <person name="Norman J."/>
            <person name="Olle B."/>
            <person name="Tanoue T."/>
            <person name="Arita M."/>
            <person name="Bucci V."/>
            <person name="Atarashi K."/>
            <person name="Xavier R."/>
            <person name="Honda K."/>
        </authorList>
    </citation>
    <scope>NUCLEOTIDE SEQUENCE [LARGE SCALE GENOMIC DNA]</scope>
    <source>
        <strain evidence="2">k34-0107-D12</strain>
    </source>
</reference>
<comment type="caution">
    <text evidence="1">The sequence shown here is derived from an EMBL/GenBank/DDBJ whole genome shotgun (WGS) entry which is preliminary data.</text>
</comment>